<dbReference type="Proteomes" id="UP000629870">
    <property type="component" value="Unassembled WGS sequence"/>
</dbReference>
<sequence>MTAGERLTAGQVGERLGVKVGMVRRYALALEAVAGISLEVDPIRGRLYPVAAVELLEVTRAHLLTHPGLSVEAAMKAVTGQSEGSEAAPVRVPGVLTSREDLAELLREALAPALAPIMAELTSSREEIEELRRELAAAREEIGETRGQLARLEVTTHAALPPVTADSPPTGLRGLIVRLLGY</sequence>
<keyword evidence="5" id="KW-1185">Reference proteome</keyword>
<dbReference type="AlphaFoldDB" id="A0A5C4XI51"/>
<dbReference type="GO" id="GO:0003677">
    <property type="term" value="F:DNA binding"/>
    <property type="evidence" value="ECO:0007669"/>
    <property type="project" value="UniProtKB-KW"/>
</dbReference>
<dbReference type="EMBL" id="JACHEW010000046">
    <property type="protein sequence ID" value="MBB6018842.1"/>
    <property type="molecule type" value="Genomic_DNA"/>
</dbReference>
<reference evidence="3 4" key="1">
    <citation type="submission" date="2019-06" db="EMBL/GenBank/DDBJ databases">
        <title>Genome sequence of Deinococcus radiopugnans ATCC 19172.</title>
        <authorList>
            <person name="Maclea K.S."/>
            <person name="Maynard C.R."/>
        </authorList>
    </citation>
    <scope>NUCLEOTIDE SEQUENCE [LARGE SCALE GENOMIC DNA]</scope>
    <source>
        <strain evidence="3 4">ATCC 19172</strain>
    </source>
</reference>
<gene>
    <name evidence="3" type="ORF">FHR04_20155</name>
    <name evidence="2" type="ORF">HNQ04_004123</name>
</gene>
<reference evidence="2 5" key="2">
    <citation type="submission" date="2020-08" db="EMBL/GenBank/DDBJ databases">
        <title>Genomic Encyclopedia of Type Strains, Phase IV (KMG-IV): sequencing the most valuable type-strain genomes for metagenomic binning, comparative biology and taxonomic classification.</title>
        <authorList>
            <person name="Goeker M."/>
        </authorList>
    </citation>
    <scope>NUCLEOTIDE SEQUENCE [LARGE SCALE GENOMIC DNA]</scope>
    <source>
        <strain evidence="2 5">DSM 12027</strain>
    </source>
</reference>
<evidence type="ECO:0000256" key="1">
    <source>
        <dbReference type="SAM" id="Coils"/>
    </source>
</evidence>
<proteinExistence type="predicted"/>
<feature type="coiled-coil region" evidence="1">
    <location>
        <begin position="118"/>
        <end position="155"/>
    </location>
</feature>
<dbReference type="EMBL" id="VDMO01000046">
    <property type="protein sequence ID" value="TNM63205.1"/>
    <property type="molecule type" value="Genomic_DNA"/>
</dbReference>
<dbReference type="OrthoDB" id="9964486at2"/>
<comment type="caution">
    <text evidence="3">The sequence shown here is derived from an EMBL/GenBank/DDBJ whole genome shotgun (WGS) entry which is preliminary data.</text>
</comment>
<dbReference type="RefSeq" id="WP_139404971.1">
    <property type="nucleotide sequence ID" value="NZ_JACHEW010000046.1"/>
</dbReference>
<accession>A0A5C4XI51</accession>
<evidence type="ECO:0000313" key="2">
    <source>
        <dbReference type="EMBL" id="MBB6018842.1"/>
    </source>
</evidence>
<evidence type="ECO:0000313" key="4">
    <source>
        <dbReference type="Proteomes" id="UP000313988"/>
    </source>
</evidence>
<evidence type="ECO:0000313" key="3">
    <source>
        <dbReference type="EMBL" id="TNM63205.1"/>
    </source>
</evidence>
<protein>
    <submittedName>
        <fullName evidence="2">DNA-binding transcriptional MerR regulator</fullName>
    </submittedName>
</protein>
<keyword evidence="2" id="KW-0238">DNA-binding</keyword>
<evidence type="ECO:0000313" key="5">
    <source>
        <dbReference type="Proteomes" id="UP000629870"/>
    </source>
</evidence>
<organism evidence="3 4">
    <name type="scientific">Deinococcus radiopugnans ATCC 19172</name>
    <dbReference type="NCBI Taxonomy" id="585398"/>
    <lineage>
        <taxon>Bacteria</taxon>
        <taxon>Thermotogati</taxon>
        <taxon>Deinococcota</taxon>
        <taxon>Deinococci</taxon>
        <taxon>Deinococcales</taxon>
        <taxon>Deinococcaceae</taxon>
        <taxon>Deinococcus</taxon>
    </lineage>
</organism>
<dbReference type="Proteomes" id="UP000313988">
    <property type="component" value="Unassembled WGS sequence"/>
</dbReference>
<name>A0A5C4XI51_9DEIO</name>
<keyword evidence="1" id="KW-0175">Coiled coil</keyword>